<dbReference type="GO" id="GO:0017128">
    <property type="term" value="F:phospholipid scramblase activity"/>
    <property type="evidence" value="ECO:0000318"/>
    <property type="project" value="GO_Central"/>
</dbReference>
<reference evidence="4 5" key="1">
    <citation type="journal article" date="2008" name="Nature">
        <title>The Trichoplax genome and the nature of placozoans.</title>
        <authorList>
            <person name="Srivastava M."/>
            <person name="Begovic E."/>
            <person name="Chapman J."/>
            <person name="Putnam N.H."/>
            <person name="Hellsten U."/>
            <person name="Kawashima T."/>
            <person name="Kuo A."/>
            <person name="Mitros T."/>
            <person name="Salamov A."/>
            <person name="Carpenter M.L."/>
            <person name="Signorovitch A.Y."/>
            <person name="Moreno M.A."/>
            <person name="Kamm K."/>
            <person name="Grimwood J."/>
            <person name="Schmutz J."/>
            <person name="Shapiro H."/>
            <person name="Grigoriev I.V."/>
            <person name="Buss L.W."/>
            <person name="Schierwater B."/>
            <person name="Dellaporta S.L."/>
            <person name="Rokhsar D.S."/>
        </authorList>
    </citation>
    <scope>NUCLEOTIDE SEQUENCE [LARGE SCALE GENOMIC DNA]</scope>
    <source>
        <strain evidence="4 5">Grell-BS-1999</strain>
    </source>
</reference>
<evidence type="ECO:0000256" key="3">
    <source>
        <dbReference type="SAM" id="MobiDB-lite"/>
    </source>
</evidence>
<evidence type="ECO:0000313" key="4">
    <source>
        <dbReference type="EMBL" id="EDV26190.1"/>
    </source>
</evidence>
<dbReference type="InParanoid" id="B3RTT1"/>
<proteinExistence type="inferred from homology"/>
<comment type="similarity">
    <text evidence="1 2">Belongs to the phospholipid scramblase family.</text>
</comment>
<feature type="compositionally biased region" description="Polar residues" evidence="3">
    <location>
        <begin position="29"/>
        <end position="48"/>
    </location>
</feature>
<dbReference type="PhylomeDB" id="B3RTT1"/>
<feature type="compositionally biased region" description="Basic and acidic residues" evidence="3">
    <location>
        <begin position="1"/>
        <end position="13"/>
    </location>
</feature>
<dbReference type="CTD" id="6752926"/>
<dbReference type="Proteomes" id="UP000009022">
    <property type="component" value="Unassembled WGS sequence"/>
</dbReference>
<sequence length="271" mass="30185">MEENKVQKLDRNRSINHLTQLNEEIPKSSHLNGSSEKTSKANSANTNHSTDKSTEIKFQSITEKTLKQSSETILDFSPITQQPMVNFNVSIKGVSCLDYSESIIWMPKFSEVATSASCTPGLECLSQLDQVLIHPIIDKLELLSATIQSKYDIKNKDGQMIFKGIEDISASLIRYSGYDCIAIDLYDCYQTKVLRISRTTSDNLCFATNFYNLNIISPPENIIGGLSHQINTELLKEIIHNGNNVGNITKQTPENGNLVGNVEVNCKFICG</sequence>
<dbReference type="PANTHER" id="PTHR23248:SF9">
    <property type="entry name" value="PHOSPHOLIPID SCRAMBLASE"/>
    <property type="match status" value="1"/>
</dbReference>
<evidence type="ECO:0000256" key="2">
    <source>
        <dbReference type="RuleBase" id="RU363116"/>
    </source>
</evidence>
<keyword evidence="2" id="KW-0564">Palmitate</keyword>
<dbReference type="HOGENOM" id="CLU_1027898_0_0_1"/>
<feature type="region of interest" description="Disordered" evidence="3">
    <location>
        <begin position="1"/>
        <end position="56"/>
    </location>
</feature>
<name>B3RTT1_TRIAD</name>
<comment type="cofactor">
    <cofactor evidence="2">
        <name>Ca(2+)</name>
        <dbReference type="ChEBI" id="CHEBI:29108"/>
    </cofactor>
</comment>
<gene>
    <name evidence="4" type="ORF">TRIADDRAFT_56036</name>
</gene>
<dbReference type="Pfam" id="PF03803">
    <property type="entry name" value="Scramblase"/>
    <property type="match status" value="1"/>
</dbReference>
<dbReference type="InterPro" id="IPR005552">
    <property type="entry name" value="Scramblase"/>
</dbReference>
<evidence type="ECO:0000313" key="5">
    <source>
        <dbReference type="Proteomes" id="UP000009022"/>
    </source>
</evidence>
<dbReference type="KEGG" id="tad:TRIADDRAFT_56036"/>
<evidence type="ECO:0000256" key="1">
    <source>
        <dbReference type="ARBA" id="ARBA00005350"/>
    </source>
</evidence>
<dbReference type="RefSeq" id="XP_002112223.1">
    <property type="nucleotide sequence ID" value="XM_002112187.1"/>
</dbReference>
<dbReference type="PANTHER" id="PTHR23248">
    <property type="entry name" value="PHOSPHOLIPID SCRAMBLASE-RELATED"/>
    <property type="match status" value="1"/>
</dbReference>
<organism evidence="4 5">
    <name type="scientific">Trichoplax adhaerens</name>
    <name type="common">Trichoplax reptans</name>
    <dbReference type="NCBI Taxonomy" id="10228"/>
    <lineage>
        <taxon>Eukaryota</taxon>
        <taxon>Metazoa</taxon>
        <taxon>Placozoa</taxon>
        <taxon>Uniplacotomia</taxon>
        <taxon>Trichoplacea</taxon>
        <taxon>Trichoplacidae</taxon>
        <taxon>Trichoplax</taxon>
    </lineage>
</organism>
<comment type="function">
    <text evidence="2">May mediate accelerated ATP-independent bidirectional transbilayer migration of phospholipids upon binding calcium ions that results in a loss of phospholipid asymmetry in the plasma membrane.</text>
</comment>
<keyword evidence="2" id="KW-0106">Calcium</keyword>
<accession>B3RTT1</accession>
<dbReference type="AlphaFoldDB" id="B3RTT1"/>
<dbReference type="GeneID" id="6752926"/>
<dbReference type="GO" id="GO:0005886">
    <property type="term" value="C:plasma membrane"/>
    <property type="evidence" value="ECO:0000318"/>
    <property type="project" value="GO_Central"/>
</dbReference>
<dbReference type="EMBL" id="DS985244">
    <property type="protein sequence ID" value="EDV26190.1"/>
    <property type="molecule type" value="Genomic_DNA"/>
</dbReference>
<dbReference type="GO" id="GO:0017121">
    <property type="term" value="P:plasma membrane phospholipid scrambling"/>
    <property type="evidence" value="ECO:0000318"/>
    <property type="project" value="GO_Central"/>
</dbReference>
<keyword evidence="5" id="KW-1185">Reference proteome</keyword>
<keyword evidence="2" id="KW-0449">Lipoprotein</keyword>
<protein>
    <recommendedName>
        <fullName evidence="2">Phospholipid scramblase</fullName>
    </recommendedName>
</protein>